<evidence type="ECO:0000313" key="3">
    <source>
        <dbReference type="Proteomes" id="UP000235672"/>
    </source>
</evidence>
<feature type="region of interest" description="Disordered" evidence="1">
    <location>
        <begin position="67"/>
        <end position="89"/>
    </location>
</feature>
<protein>
    <submittedName>
        <fullName evidence="2">Uncharacterized protein</fullName>
    </submittedName>
</protein>
<evidence type="ECO:0000313" key="2">
    <source>
        <dbReference type="EMBL" id="PMD16492.1"/>
    </source>
</evidence>
<reference evidence="2 3" key="1">
    <citation type="submission" date="2016-05" db="EMBL/GenBank/DDBJ databases">
        <title>A degradative enzymes factory behind the ericoid mycorrhizal symbiosis.</title>
        <authorList>
            <consortium name="DOE Joint Genome Institute"/>
            <person name="Martino E."/>
            <person name="Morin E."/>
            <person name="Grelet G."/>
            <person name="Kuo A."/>
            <person name="Kohler A."/>
            <person name="Daghino S."/>
            <person name="Barry K."/>
            <person name="Choi C."/>
            <person name="Cichocki N."/>
            <person name="Clum A."/>
            <person name="Copeland A."/>
            <person name="Hainaut M."/>
            <person name="Haridas S."/>
            <person name="Labutti K."/>
            <person name="Lindquist E."/>
            <person name="Lipzen A."/>
            <person name="Khouja H.-R."/>
            <person name="Murat C."/>
            <person name="Ohm R."/>
            <person name="Olson A."/>
            <person name="Spatafora J."/>
            <person name="Veneault-Fourrey C."/>
            <person name="Henrissat B."/>
            <person name="Grigoriev I."/>
            <person name="Martin F."/>
            <person name="Perotto S."/>
        </authorList>
    </citation>
    <scope>NUCLEOTIDE SEQUENCE [LARGE SCALE GENOMIC DNA]</scope>
    <source>
        <strain evidence="2 3">UAMH 7357</strain>
    </source>
</reference>
<gene>
    <name evidence="2" type="ORF">NA56DRAFT_708711</name>
</gene>
<keyword evidence="3" id="KW-1185">Reference proteome</keyword>
<sequence length="122" mass="13886">MFWFNGESDLGGIFCVAATASVAAWDPARVPIHPHFPLHNFFFIRDLQQPQTVRPGTCERVGLECRKGEDGEKRRAERPGSDTRRDKTPFKRVMELSDWRLWAETVDRLATEIGGASEIRQG</sequence>
<name>A0A2J6PR43_9HELO</name>
<accession>A0A2J6PR43</accession>
<dbReference type="Proteomes" id="UP000235672">
    <property type="component" value="Unassembled WGS sequence"/>
</dbReference>
<evidence type="ECO:0000256" key="1">
    <source>
        <dbReference type="SAM" id="MobiDB-lite"/>
    </source>
</evidence>
<dbReference type="AlphaFoldDB" id="A0A2J6PR43"/>
<dbReference type="EMBL" id="KZ613505">
    <property type="protein sequence ID" value="PMD16492.1"/>
    <property type="molecule type" value="Genomic_DNA"/>
</dbReference>
<proteinExistence type="predicted"/>
<organism evidence="2 3">
    <name type="scientific">Hyaloscypha hepaticicola</name>
    <dbReference type="NCBI Taxonomy" id="2082293"/>
    <lineage>
        <taxon>Eukaryota</taxon>
        <taxon>Fungi</taxon>
        <taxon>Dikarya</taxon>
        <taxon>Ascomycota</taxon>
        <taxon>Pezizomycotina</taxon>
        <taxon>Leotiomycetes</taxon>
        <taxon>Helotiales</taxon>
        <taxon>Hyaloscyphaceae</taxon>
        <taxon>Hyaloscypha</taxon>
    </lineage>
</organism>